<dbReference type="PATRIC" id="fig|883067.3.peg.288"/>
<evidence type="ECO:0008006" key="5">
    <source>
        <dbReference type="Google" id="ProtNLM"/>
    </source>
</evidence>
<evidence type="ECO:0000259" key="2">
    <source>
        <dbReference type="Pfam" id="PF17728"/>
    </source>
</evidence>
<reference evidence="3 4" key="1">
    <citation type="submission" date="2013-05" db="EMBL/GenBank/DDBJ databases">
        <title>The Genome Sequence of Actinobaculum schaalii FB123-CNA2.</title>
        <authorList>
            <consortium name="The Broad Institute Genomics Platform"/>
            <person name="Earl A."/>
            <person name="Ward D."/>
            <person name="Feldgarden M."/>
            <person name="Gevers D."/>
            <person name="Saerens B."/>
            <person name="Vaneechoutte M."/>
            <person name="Walker B."/>
            <person name="Young S."/>
            <person name="Zeng Q."/>
            <person name="Gargeya S."/>
            <person name="Fitzgerald M."/>
            <person name="Haas B."/>
            <person name="Abouelleil A."/>
            <person name="Allen A.W."/>
            <person name="Alvarado L."/>
            <person name="Arachchi H.M."/>
            <person name="Berlin A.M."/>
            <person name="Chapman S.B."/>
            <person name="Gainer-Dewar J."/>
            <person name="Goldberg J."/>
            <person name="Griggs A."/>
            <person name="Gujja S."/>
            <person name="Hansen M."/>
            <person name="Howarth C."/>
            <person name="Imamovic A."/>
            <person name="Ireland A."/>
            <person name="Larimer J."/>
            <person name="McCowan C."/>
            <person name="Murphy C."/>
            <person name="Pearson M."/>
            <person name="Poon T.W."/>
            <person name="Priest M."/>
            <person name="Roberts A."/>
            <person name="Saif S."/>
            <person name="Shea T."/>
            <person name="Sisk P."/>
            <person name="Sykes S."/>
            <person name="Wortman J."/>
            <person name="Nusbaum C."/>
            <person name="Birren B."/>
        </authorList>
    </citation>
    <scope>NUCLEOTIDE SEQUENCE [LARGE SCALE GENOMIC DNA]</scope>
    <source>
        <strain evidence="3 4">FB123-CNA-2</strain>
    </source>
</reference>
<evidence type="ECO:0000259" key="1">
    <source>
        <dbReference type="Pfam" id="PF06616"/>
    </source>
</evidence>
<dbReference type="GO" id="GO:0000287">
    <property type="term" value="F:magnesium ion binding"/>
    <property type="evidence" value="ECO:0007669"/>
    <property type="project" value="InterPro"/>
</dbReference>
<comment type="caution">
    <text evidence="3">The sequence shown here is derived from an EMBL/GenBank/DDBJ whole genome shotgun (WGS) entry which is preliminary data.</text>
</comment>
<dbReference type="eggNOG" id="COG0827">
    <property type="taxonomic scope" value="Bacteria"/>
</dbReference>
<dbReference type="HOGENOM" id="CLU_074525_0_0_11"/>
<protein>
    <recommendedName>
        <fullName evidence="5">BsuBI/PstI restriction endonuclease domain-containing protein</fullName>
    </recommendedName>
</protein>
<dbReference type="EMBL" id="AGWM01000002">
    <property type="protein sequence ID" value="EPD28757.1"/>
    <property type="molecule type" value="Genomic_DNA"/>
</dbReference>
<name>S2W845_9ACTO</name>
<dbReference type="RefSeq" id="WP_016441931.1">
    <property type="nucleotide sequence ID" value="NZ_KE150262.1"/>
</dbReference>
<dbReference type="InterPro" id="IPR041963">
    <property type="entry name" value="BsuBI/PstI_C_sf"/>
</dbReference>
<feature type="domain" description="BsuBI/PstI restriction endonuclease HTH" evidence="2">
    <location>
        <begin position="2"/>
        <end position="139"/>
    </location>
</feature>
<dbReference type="OrthoDB" id="9798907at2"/>
<dbReference type="Pfam" id="PF17728">
    <property type="entry name" value="BsuBI_PstI_RE_N"/>
    <property type="match status" value="1"/>
</dbReference>
<dbReference type="Gene3D" id="3.40.1350.80">
    <property type="match status" value="1"/>
</dbReference>
<evidence type="ECO:0000313" key="3">
    <source>
        <dbReference type="EMBL" id="EPD28757.1"/>
    </source>
</evidence>
<gene>
    <name evidence="3" type="ORF">HMPREF9237_00285</name>
</gene>
<dbReference type="InterPro" id="IPR041962">
    <property type="entry name" value="BsuBI/PstI_N_sf"/>
</dbReference>
<sequence>MSTLEEARAILRALEFDDKRTNAMSGRALMALAGVDAHTPWVKATTKRMGVRAILDWMREKLDYPIAENSRETVRRFVLHQFIEAGFCLYNDDDPSRPTNSSLNNYRLNPEAVPAIRQFGTPDFDAAVAEYLADMPGLATRYAQARELTRIPVTLPNGKGISLKGGGQNTLLKAIVEDFCGFFIPGGEVLYLGDADSKLLVFDEERLRLLGVQLDTHGKLPDLIAYDPGKNWLFLMEAASTHGPVDHTRKSELSRLFASCTADLVYVSCFPDLVTMRRFLTDLAWETEAWVATDPTHMIHFNGKRFLGPYNETHG</sequence>
<keyword evidence="4" id="KW-1185">Reference proteome</keyword>
<organism evidence="3 4">
    <name type="scientific">Actinotignum schaalii FB123-CNA-2</name>
    <dbReference type="NCBI Taxonomy" id="883067"/>
    <lineage>
        <taxon>Bacteria</taxon>
        <taxon>Bacillati</taxon>
        <taxon>Actinomycetota</taxon>
        <taxon>Actinomycetes</taxon>
        <taxon>Actinomycetales</taxon>
        <taxon>Actinomycetaceae</taxon>
        <taxon>Actinotignum</taxon>
    </lineage>
</organism>
<dbReference type="GO" id="GO:0003677">
    <property type="term" value="F:DNA binding"/>
    <property type="evidence" value="ECO:0007669"/>
    <property type="project" value="InterPro"/>
</dbReference>
<evidence type="ECO:0000313" key="4">
    <source>
        <dbReference type="Proteomes" id="UP000014393"/>
    </source>
</evidence>
<dbReference type="GO" id="GO:0009036">
    <property type="term" value="F:type II site-specific deoxyribonuclease activity"/>
    <property type="evidence" value="ECO:0007669"/>
    <property type="project" value="InterPro"/>
</dbReference>
<dbReference type="Pfam" id="PF06616">
    <property type="entry name" value="BsuBI_PstI_RE"/>
    <property type="match status" value="1"/>
</dbReference>
<dbReference type="AlphaFoldDB" id="S2W845"/>
<dbReference type="GO" id="GO:0009307">
    <property type="term" value="P:DNA restriction-modification system"/>
    <property type="evidence" value="ECO:0007669"/>
    <property type="project" value="InterPro"/>
</dbReference>
<dbReference type="InterPro" id="IPR041454">
    <property type="entry name" value="BsuBI/PstI_N"/>
</dbReference>
<dbReference type="Gene3D" id="1.10.10.1820">
    <property type="entry name" value="BsuBI/PstI restriction endonuclease-like"/>
    <property type="match status" value="1"/>
</dbReference>
<accession>S2W845</accession>
<dbReference type="Proteomes" id="UP000014393">
    <property type="component" value="Unassembled WGS sequence"/>
</dbReference>
<feature type="domain" description="BsuBI/PstI restriction endonuclease" evidence="1">
    <location>
        <begin position="151"/>
        <end position="304"/>
    </location>
</feature>
<proteinExistence type="predicted"/>
<dbReference type="InterPro" id="IPR009528">
    <property type="entry name" value="Restrct_endonuc_II_BsuBI_C"/>
</dbReference>